<evidence type="ECO:0000313" key="1">
    <source>
        <dbReference type="EMBL" id="KAG5287872.1"/>
    </source>
</evidence>
<accession>A0A8H7YAM3</accession>
<gene>
    <name evidence="1" type="ORF">I7I52_11786</name>
</gene>
<sequence>MDTESIPIISDKSLFRHQNPVCSQGEILFNQHTVLFPHRFIPTERCIRIAAEMQALARQDALALQAR</sequence>
<protein>
    <submittedName>
        <fullName evidence="1">Uncharacterized protein</fullName>
    </submittedName>
</protein>
<comment type="caution">
    <text evidence="1">The sequence shown here is derived from an EMBL/GenBank/DDBJ whole genome shotgun (WGS) entry which is preliminary data.</text>
</comment>
<organism evidence="1 2">
    <name type="scientific">Ajellomyces capsulatus</name>
    <name type="common">Darling's disease fungus</name>
    <name type="synonym">Histoplasma capsulatum</name>
    <dbReference type="NCBI Taxonomy" id="5037"/>
    <lineage>
        <taxon>Eukaryota</taxon>
        <taxon>Fungi</taxon>
        <taxon>Dikarya</taxon>
        <taxon>Ascomycota</taxon>
        <taxon>Pezizomycotina</taxon>
        <taxon>Eurotiomycetes</taxon>
        <taxon>Eurotiomycetidae</taxon>
        <taxon>Onygenales</taxon>
        <taxon>Ajellomycetaceae</taxon>
        <taxon>Histoplasma</taxon>
    </lineage>
</organism>
<dbReference type="EMBL" id="JAEVHI010000007">
    <property type="protein sequence ID" value="KAG5287872.1"/>
    <property type="molecule type" value="Genomic_DNA"/>
</dbReference>
<reference evidence="1 2" key="1">
    <citation type="submission" date="2021-01" db="EMBL/GenBank/DDBJ databases">
        <title>Chromosome-level genome assembly of a human fungal pathogen reveals clustering of transcriptionally co-regulated genes.</title>
        <authorList>
            <person name="Voorhies M."/>
            <person name="Cohen S."/>
            <person name="Shea T.P."/>
            <person name="Petrus S."/>
            <person name="Munoz J.F."/>
            <person name="Poplawski S."/>
            <person name="Goldman W.E."/>
            <person name="Michael T."/>
            <person name="Cuomo C.A."/>
            <person name="Sil A."/>
            <person name="Beyhan S."/>
        </authorList>
    </citation>
    <scope>NUCLEOTIDE SEQUENCE [LARGE SCALE GENOMIC DNA]</scope>
    <source>
        <strain evidence="1 2">G184AR</strain>
    </source>
</reference>
<dbReference type="VEuPathDB" id="FungiDB:I7I52_11786"/>
<proteinExistence type="predicted"/>
<dbReference type="Proteomes" id="UP000670092">
    <property type="component" value="Unassembled WGS sequence"/>
</dbReference>
<dbReference type="AlphaFoldDB" id="A0A8H7YAM3"/>
<name>A0A8H7YAM3_AJECA</name>
<evidence type="ECO:0000313" key="2">
    <source>
        <dbReference type="Proteomes" id="UP000670092"/>
    </source>
</evidence>